<protein>
    <submittedName>
        <fullName evidence="2">Protein YobA</fullName>
    </submittedName>
</protein>
<dbReference type="Gene3D" id="2.60.40.1220">
    <property type="match status" value="1"/>
</dbReference>
<dbReference type="EMBL" id="LR216287">
    <property type="protein sequence ID" value="VFJ12382.1"/>
    <property type="molecule type" value="Genomic_DNA"/>
</dbReference>
<evidence type="ECO:0000313" key="3">
    <source>
        <dbReference type="Proteomes" id="UP000294299"/>
    </source>
</evidence>
<dbReference type="KEGG" id="nfn:NFRAN_0061"/>
<accession>A0A484I7X2</accession>
<keyword evidence="3" id="KW-1185">Reference proteome</keyword>
<organism evidence="2 3">
    <name type="scientific">Candidatus Nitrosocosmicus franklandianus</name>
    <dbReference type="NCBI Taxonomy" id="1798806"/>
    <lineage>
        <taxon>Archaea</taxon>
        <taxon>Nitrososphaerota</taxon>
        <taxon>Nitrososphaeria</taxon>
        <taxon>Nitrososphaerales</taxon>
        <taxon>Nitrososphaeraceae</taxon>
        <taxon>Candidatus Nitrosocosmicus</taxon>
    </lineage>
</organism>
<evidence type="ECO:0000256" key="1">
    <source>
        <dbReference type="ARBA" id="ARBA00022729"/>
    </source>
</evidence>
<gene>
    <name evidence="2" type="ORF">NFRAN_0061</name>
</gene>
<name>A0A484I7X2_9ARCH</name>
<dbReference type="Proteomes" id="UP000294299">
    <property type="component" value="Chromosome NFRAN"/>
</dbReference>
<keyword evidence="1" id="KW-0732">Signal</keyword>
<evidence type="ECO:0000313" key="2">
    <source>
        <dbReference type="EMBL" id="VFJ12382.1"/>
    </source>
</evidence>
<reference evidence="2 3" key="1">
    <citation type="submission" date="2019-02" db="EMBL/GenBank/DDBJ databases">
        <authorList>
            <person name="Lehtovirta-Morley E L."/>
        </authorList>
    </citation>
    <scope>NUCLEOTIDE SEQUENCE [LARGE SCALE GENOMIC DNA]</scope>
    <source>
        <strain evidence="2">NFRAN1</strain>
    </source>
</reference>
<dbReference type="InterPro" id="IPR014755">
    <property type="entry name" value="Cu-Rt/internalin_Ig-like"/>
</dbReference>
<proteinExistence type="predicted"/>
<dbReference type="AlphaFoldDB" id="A0A484I7X2"/>
<sequence length="49" mass="5659">MDARKSLSISLDKSRILPGIYTTDWFVLSKKDDHITRGSYVFLVEENNV</sequence>